<proteinExistence type="inferred from homology"/>
<evidence type="ECO:0000313" key="3">
    <source>
        <dbReference type="EMBL" id="CAD9092729.1"/>
    </source>
</evidence>
<gene>
    <name evidence="3" type="ORF">NDES1114_LOCUS2715</name>
</gene>
<evidence type="ECO:0000256" key="1">
    <source>
        <dbReference type="PROSITE-ProRule" id="PRU00283"/>
    </source>
</evidence>
<dbReference type="GO" id="GO:0051231">
    <property type="term" value="P:spindle elongation"/>
    <property type="evidence" value="ECO:0007669"/>
    <property type="project" value="TreeGrafter"/>
</dbReference>
<dbReference type="InterPro" id="IPR027417">
    <property type="entry name" value="P-loop_NTPase"/>
</dbReference>
<keyword evidence="1" id="KW-0067">ATP-binding</keyword>
<dbReference type="GO" id="GO:0007018">
    <property type="term" value="P:microtubule-based movement"/>
    <property type="evidence" value="ECO:0007669"/>
    <property type="project" value="InterPro"/>
</dbReference>
<dbReference type="AlphaFoldDB" id="A0A7S1PN90"/>
<dbReference type="EMBL" id="HBGF01003931">
    <property type="protein sequence ID" value="CAD9092729.1"/>
    <property type="molecule type" value="Transcribed_RNA"/>
</dbReference>
<dbReference type="GO" id="GO:0005524">
    <property type="term" value="F:ATP binding"/>
    <property type="evidence" value="ECO:0007669"/>
    <property type="project" value="UniProtKB-UniRule"/>
</dbReference>
<dbReference type="PANTHER" id="PTHR47969:SF29">
    <property type="entry name" value="KINESIN-LIKE PROTEIN"/>
    <property type="match status" value="1"/>
</dbReference>
<dbReference type="InterPro" id="IPR027640">
    <property type="entry name" value="Kinesin-like_fam"/>
</dbReference>
<dbReference type="Pfam" id="PF00225">
    <property type="entry name" value="Kinesin"/>
    <property type="match status" value="1"/>
</dbReference>
<keyword evidence="1" id="KW-0505">Motor protein</keyword>
<dbReference type="GO" id="GO:0008017">
    <property type="term" value="F:microtubule binding"/>
    <property type="evidence" value="ECO:0007669"/>
    <property type="project" value="InterPro"/>
</dbReference>
<comment type="similarity">
    <text evidence="1">Belongs to the TRAFAC class myosin-kinesin ATPase superfamily. Kinesin family.</text>
</comment>
<dbReference type="Gene3D" id="3.40.850.10">
    <property type="entry name" value="Kinesin motor domain"/>
    <property type="match status" value="1"/>
</dbReference>
<accession>A0A7S1PN90</accession>
<dbReference type="GO" id="GO:0003777">
    <property type="term" value="F:microtubule motor activity"/>
    <property type="evidence" value="ECO:0007669"/>
    <property type="project" value="InterPro"/>
</dbReference>
<dbReference type="GO" id="GO:0007052">
    <property type="term" value="P:mitotic spindle organization"/>
    <property type="evidence" value="ECO:0007669"/>
    <property type="project" value="TreeGrafter"/>
</dbReference>
<protein>
    <recommendedName>
        <fullName evidence="2">Kinesin motor domain-containing protein</fullName>
    </recommendedName>
</protein>
<dbReference type="InterPro" id="IPR036961">
    <property type="entry name" value="Kinesin_motor_dom_sf"/>
</dbReference>
<feature type="binding site" evidence="1">
    <location>
        <begin position="96"/>
        <end position="103"/>
    </location>
    <ligand>
        <name>ATP</name>
        <dbReference type="ChEBI" id="CHEBI:30616"/>
    </ligand>
</feature>
<evidence type="ECO:0000259" key="2">
    <source>
        <dbReference type="PROSITE" id="PS50067"/>
    </source>
</evidence>
<name>A0A7S1PN90_NEODS</name>
<keyword evidence="1" id="KW-0547">Nucleotide-binding</keyword>
<dbReference type="InterPro" id="IPR001752">
    <property type="entry name" value="Kinesin_motor_dom"/>
</dbReference>
<reference evidence="3" key="1">
    <citation type="submission" date="2021-01" db="EMBL/GenBank/DDBJ databases">
        <authorList>
            <person name="Corre E."/>
            <person name="Pelletier E."/>
            <person name="Niang G."/>
            <person name="Scheremetjew M."/>
            <person name="Finn R."/>
            <person name="Kale V."/>
            <person name="Holt S."/>
            <person name="Cochrane G."/>
            <person name="Meng A."/>
            <person name="Brown T."/>
            <person name="Cohen L."/>
        </authorList>
    </citation>
    <scope>NUCLEOTIDE SEQUENCE</scope>
    <source>
        <strain evidence="3">CCAP 1951/1</strain>
    </source>
</reference>
<dbReference type="PRINTS" id="PR00380">
    <property type="entry name" value="KINESINHEAVY"/>
</dbReference>
<dbReference type="SMART" id="SM00129">
    <property type="entry name" value="KISc"/>
    <property type="match status" value="1"/>
</dbReference>
<dbReference type="GO" id="GO:0005875">
    <property type="term" value="C:microtubule associated complex"/>
    <property type="evidence" value="ECO:0007669"/>
    <property type="project" value="TreeGrafter"/>
</dbReference>
<feature type="domain" description="Kinesin motor" evidence="2">
    <location>
        <begin position="12"/>
        <end position="335"/>
    </location>
</feature>
<sequence length="367" mass="40843">MGDNKEGGDPNRIMVFLRIRTAKKDEIKESEGQSYLMQVQEDQKTVVLVSEGNKQFNFDHVYDGPSAHNHEIYLKVGRPVIENIFQGFWGTLLVYGQTGTGKSYTMCNFDKGNEGIIPGAMQDIFAKAAEDTERVYTVKFSFIQIYLDKLQDLFNPTRKEELKINRDNKGVGFPGVVERTCTSYDEFLEQYNDGNQYRVVCATDTSLESPRGHAALFIRVHSSLKDSTAGGKERDGQLVFVNLAAYDLVGRTAGELRNEETRTINSSLLALGNVVQSLAEKSDHVPWRNAKLTRMLEDAIGGKAKCSIILTAGPSSEHVDETIRTLDFGATARVAEVVRNRYRVAAGRRNEAVPAQSGLSAEEIDEL</sequence>
<dbReference type="PANTHER" id="PTHR47969">
    <property type="entry name" value="CHROMOSOME-ASSOCIATED KINESIN KIF4A-RELATED"/>
    <property type="match status" value="1"/>
</dbReference>
<dbReference type="SUPFAM" id="SSF52540">
    <property type="entry name" value="P-loop containing nucleoside triphosphate hydrolases"/>
    <property type="match status" value="1"/>
</dbReference>
<dbReference type="PROSITE" id="PS50067">
    <property type="entry name" value="KINESIN_MOTOR_2"/>
    <property type="match status" value="1"/>
</dbReference>
<organism evidence="3">
    <name type="scientific">Neobodo designis</name>
    <name type="common">Flagellated protozoan</name>
    <name type="synonym">Bodo designis</name>
    <dbReference type="NCBI Taxonomy" id="312471"/>
    <lineage>
        <taxon>Eukaryota</taxon>
        <taxon>Discoba</taxon>
        <taxon>Euglenozoa</taxon>
        <taxon>Kinetoplastea</taxon>
        <taxon>Metakinetoplastina</taxon>
        <taxon>Neobodonida</taxon>
        <taxon>Neobodo</taxon>
    </lineage>
</organism>